<dbReference type="Proteomes" id="UP001497516">
    <property type="component" value="Chromosome 6"/>
</dbReference>
<feature type="compositionally biased region" description="Polar residues" evidence="1">
    <location>
        <begin position="16"/>
        <end position="30"/>
    </location>
</feature>
<evidence type="ECO:0000313" key="3">
    <source>
        <dbReference type="Proteomes" id="UP001497516"/>
    </source>
</evidence>
<dbReference type="AlphaFoldDB" id="A0AAV2F100"/>
<protein>
    <submittedName>
        <fullName evidence="2">Uncharacterized protein</fullName>
    </submittedName>
</protein>
<gene>
    <name evidence="2" type="ORF">LTRI10_LOCUS32494</name>
</gene>
<sequence length="93" mass="10016">MTRTGQAHGDDENIAAHSSSSAPQQIFHGDTTTKALVSEPTALEDKPVPSFCDTCTVDTCPLQQAKEKVSYAVIFIGGNEMTRIETESTRAPF</sequence>
<feature type="region of interest" description="Disordered" evidence="1">
    <location>
        <begin position="1"/>
        <end position="30"/>
    </location>
</feature>
<evidence type="ECO:0000256" key="1">
    <source>
        <dbReference type="SAM" id="MobiDB-lite"/>
    </source>
</evidence>
<reference evidence="2 3" key="1">
    <citation type="submission" date="2024-04" db="EMBL/GenBank/DDBJ databases">
        <authorList>
            <person name="Fracassetti M."/>
        </authorList>
    </citation>
    <scope>NUCLEOTIDE SEQUENCE [LARGE SCALE GENOMIC DNA]</scope>
</reference>
<dbReference type="EMBL" id="OZ034819">
    <property type="protein sequence ID" value="CAL1391804.1"/>
    <property type="molecule type" value="Genomic_DNA"/>
</dbReference>
<keyword evidence="3" id="KW-1185">Reference proteome</keyword>
<proteinExistence type="predicted"/>
<organism evidence="2 3">
    <name type="scientific">Linum trigynum</name>
    <dbReference type="NCBI Taxonomy" id="586398"/>
    <lineage>
        <taxon>Eukaryota</taxon>
        <taxon>Viridiplantae</taxon>
        <taxon>Streptophyta</taxon>
        <taxon>Embryophyta</taxon>
        <taxon>Tracheophyta</taxon>
        <taxon>Spermatophyta</taxon>
        <taxon>Magnoliopsida</taxon>
        <taxon>eudicotyledons</taxon>
        <taxon>Gunneridae</taxon>
        <taxon>Pentapetalae</taxon>
        <taxon>rosids</taxon>
        <taxon>fabids</taxon>
        <taxon>Malpighiales</taxon>
        <taxon>Linaceae</taxon>
        <taxon>Linum</taxon>
    </lineage>
</organism>
<name>A0AAV2F100_9ROSI</name>
<accession>A0AAV2F100</accession>
<evidence type="ECO:0000313" key="2">
    <source>
        <dbReference type="EMBL" id="CAL1391804.1"/>
    </source>
</evidence>